<keyword evidence="6" id="KW-0411">Iron-sulfur</keyword>
<dbReference type="AlphaFoldDB" id="A0A423UNI5"/>
<organism evidence="11 12">
    <name type="scientific">Gordonibacter urolithinfaciens</name>
    <dbReference type="NCBI Taxonomy" id="1335613"/>
    <lineage>
        <taxon>Bacteria</taxon>
        <taxon>Bacillati</taxon>
        <taxon>Actinomycetota</taxon>
        <taxon>Coriobacteriia</taxon>
        <taxon>Eggerthellales</taxon>
        <taxon>Eggerthellaceae</taxon>
        <taxon>Gordonibacter</taxon>
    </lineage>
</organism>
<dbReference type="Pfam" id="PF12801">
    <property type="entry name" value="Fer4_5"/>
    <property type="match status" value="2"/>
</dbReference>
<reference evidence="10 13" key="4">
    <citation type="journal article" date="2019" name="Nat. Med.">
        <title>A library of human gut bacterial isolates paired with longitudinal multiomics data enables mechanistic microbiome research.</title>
        <authorList>
            <person name="Poyet M."/>
            <person name="Groussin M."/>
            <person name="Gibbons S.M."/>
            <person name="Avila-Pacheco J."/>
            <person name="Jiang X."/>
            <person name="Kearney S.M."/>
            <person name="Perrotta A.R."/>
            <person name="Berdy B."/>
            <person name="Zhao S."/>
            <person name="Lieberman T.D."/>
            <person name="Swanson P.K."/>
            <person name="Smith M."/>
            <person name="Roesemann S."/>
            <person name="Alexander J.E."/>
            <person name="Rich S.A."/>
            <person name="Livny J."/>
            <person name="Vlamakis H."/>
            <person name="Clish C."/>
            <person name="Bullock K."/>
            <person name="Deik A."/>
            <person name="Scott J."/>
            <person name="Pierce K.A."/>
            <person name="Xavier R.J."/>
            <person name="Alm E.J."/>
        </authorList>
    </citation>
    <scope>NUCLEOTIDE SEQUENCE [LARGE SCALE GENOMIC DNA]</scope>
    <source>
        <strain evidence="10 13">BIOML-A1</strain>
    </source>
</reference>
<dbReference type="PANTHER" id="PTHR30176">
    <property type="entry name" value="FERREDOXIN-TYPE PROTEIN NAPH"/>
    <property type="match status" value="1"/>
</dbReference>
<evidence type="ECO:0000256" key="7">
    <source>
        <dbReference type="SAM" id="MobiDB-lite"/>
    </source>
</evidence>
<evidence type="ECO:0000313" key="10">
    <source>
        <dbReference type="EMBL" id="MSA93544.1"/>
    </source>
</evidence>
<dbReference type="EMBL" id="QIBW01000001">
    <property type="protein sequence ID" value="ROT91955.1"/>
    <property type="molecule type" value="Genomic_DNA"/>
</dbReference>
<feature type="transmembrane region" description="Helical" evidence="8">
    <location>
        <begin position="53"/>
        <end position="76"/>
    </location>
</feature>
<dbReference type="EMBL" id="WKZA01000001">
    <property type="protein sequence ID" value="MSA93544.1"/>
    <property type="molecule type" value="Genomic_DNA"/>
</dbReference>
<dbReference type="SUPFAM" id="SSF54862">
    <property type="entry name" value="4Fe-4S ferredoxins"/>
    <property type="match status" value="1"/>
</dbReference>
<dbReference type="PANTHER" id="PTHR30176:SF3">
    <property type="entry name" value="FERREDOXIN-TYPE PROTEIN NAPH"/>
    <property type="match status" value="1"/>
</dbReference>
<dbReference type="InterPro" id="IPR017896">
    <property type="entry name" value="4Fe4S_Fe-S-bd"/>
</dbReference>
<sequence length="331" mass="34335">MKTRSKALRIVVATALLVAAVGAAHVGGGAAIGTLCVLCPVGFAQIAAASGSIPWQLLPGVLAVLLIVFLVGRAFCAWACPSQLLKNVFGGHAPRGLRGRRGEDRAPAPSQASEEAGKAAGCSACAGAGPGIKTQGAVLAVLLLVSFVVKFPVFCLLCPIGLVFGTLWALNRVFVLLQPGWELVVFPLMLLAELFLFKRWCSAICPLGFFFGLVGKLRARLGFGVRPQASCATCVSSEGCRTCSTVCPENIDVAHSSTETLESCTFCLDCVENCPTKSISLALGTRKPDAPVSNPVRADEPASAHEPASVGEITSVASGPLEDCDDDLAVR</sequence>
<dbReference type="InterPro" id="IPR051684">
    <property type="entry name" value="Electron_Trans/Redox"/>
</dbReference>
<reference evidence="12" key="1">
    <citation type="submission" date="2018-05" db="EMBL/GenBank/DDBJ databases">
        <title>Genome Sequencing of selected type strains of the family Eggerthellaceae.</title>
        <authorList>
            <person name="Danylec N."/>
            <person name="Stoll D.A."/>
            <person name="Doetsch A."/>
            <person name="Huch M."/>
        </authorList>
    </citation>
    <scope>NUCLEOTIDE SEQUENCE [LARGE SCALE GENOMIC DNA]</scope>
    <source>
        <strain evidence="12">DSM 27213</strain>
    </source>
</reference>
<dbReference type="PROSITE" id="PS00198">
    <property type="entry name" value="4FE4S_FER_1"/>
    <property type="match status" value="1"/>
</dbReference>
<keyword evidence="8" id="KW-1133">Transmembrane helix</keyword>
<dbReference type="Proteomes" id="UP000285258">
    <property type="component" value="Unassembled WGS sequence"/>
</dbReference>
<dbReference type="GO" id="GO:0005886">
    <property type="term" value="C:plasma membrane"/>
    <property type="evidence" value="ECO:0007669"/>
    <property type="project" value="TreeGrafter"/>
</dbReference>
<keyword evidence="1" id="KW-0813">Transport</keyword>
<evidence type="ECO:0000259" key="9">
    <source>
        <dbReference type="PROSITE" id="PS51379"/>
    </source>
</evidence>
<evidence type="ECO:0000256" key="4">
    <source>
        <dbReference type="ARBA" id="ARBA00022982"/>
    </source>
</evidence>
<proteinExistence type="predicted"/>
<evidence type="ECO:0000313" key="12">
    <source>
        <dbReference type="Proteomes" id="UP000285258"/>
    </source>
</evidence>
<keyword evidence="8" id="KW-0812">Transmembrane</keyword>
<feature type="domain" description="4Fe-4S ferredoxin-type" evidence="9">
    <location>
        <begin position="254"/>
        <end position="284"/>
    </location>
</feature>
<accession>A0A423UNI5</accession>
<feature type="transmembrane region" description="Helical" evidence="8">
    <location>
        <begin position="137"/>
        <end position="170"/>
    </location>
</feature>
<feature type="region of interest" description="Disordered" evidence="7">
    <location>
        <begin position="287"/>
        <end position="312"/>
    </location>
</feature>
<evidence type="ECO:0000256" key="8">
    <source>
        <dbReference type="SAM" id="Phobius"/>
    </source>
</evidence>
<evidence type="ECO:0000256" key="5">
    <source>
        <dbReference type="ARBA" id="ARBA00023004"/>
    </source>
</evidence>
<keyword evidence="2" id="KW-0004">4Fe-4S</keyword>
<evidence type="ECO:0000313" key="11">
    <source>
        <dbReference type="EMBL" id="ROT91955.1"/>
    </source>
</evidence>
<dbReference type="RefSeq" id="WP_096227555.1">
    <property type="nucleotide sequence ID" value="NZ_CP168029.1"/>
</dbReference>
<evidence type="ECO:0000313" key="13">
    <source>
        <dbReference type="Proteomes" id="UP000462865"/>
    </source>
</evidence>
<protein>
    <submittedName>
        <fullName evidence="11">4Fe-4S binding protein</fullName>
    </submittedName>
</protein>
<evidence type="ECO:0000256" key="3">
    <source>
        <dbReference type="ARBA" id="ARBA00022723"/>
    </source>
</evidence>
<keyword evidence="5" id="KW-0408">Iron</keyword>
<name>A0A423UNI5_9ACTN</name>
<reference evidence="11" key="3">
    <citation type="journal article" date="2019" name="Microbiol. Resour. Announc.">
        <title>Draft Genome Sequences of Type Strains of Gordonibacter faecihominis, Paraeggerthella hongkongensis, Parvibacter caecicola,Slackia equolifaciens, Slackia faecicanis, and Slackia isoflavoniconvertens.</title>
        <authorList>
            <person name="Danylec N."/>
            <person name="Stoll D.A."/>
            <person name="Dotsch A."/>
            <person name="Huch M."/>
        </authorList>
    </citation>
    <scope>NUCLEOTIDE SEQUENCE</scope>
    <source>
        <strain evidence="11">DSM 27213</strain>
    </source>
</reference>
<keyword evidence="3" id="KW-0479">Metal-binding</keyword>
<evidence type="ECO:0000256" key="2">
    <source>
        <dbReference type="ARBA" id="ARBA00022485"/>
    </source>
</evidence>
<keyword evidence="4" id="KW-0249">Electron transport</keyword>
<comment type="caution">
    <text evidence="11">The sequence shown here is derived from an EMBL/GenBank/DDBJ whole genome shotgun (WGS) entry which is preliminary data.</text>
</comment>
<dbReference type="Proteomes" id="UP000462865">
    <property type="component" value="Unassembled WGS sequence"/>
</dbReference>
<dbReference type="GO" id="GO:0051539">
    <property type="term" value="F:4 iron, 4 sulfur cluster binding"/>
    <property type="evidence" value="ECO:0007669"/>
    <property type="project" value="UniProtKB-KW"/>
</dbReference>
<gene>
    <name evidence="11" type="ORF">DMP12_00075</name>
    <name evidence="10" type="ORF">GKG38_00325</name>
</gene>
<dbReference type="InterPro" id="IPR017900">
    <property type="entry name" value="4Fe4S_Fe_S_CS"/>
</dbReference>
<evidence type="ECO:0000256" key="1">
    <source>
        <dbReference type="ARBA" id="ARBA00022448"/>
    </source>
</evidence>
<dbReference type="PROSITE" id="PS51379">
    <property type="entry name" value="4FE4S_FER_2"/>
    <property type="match status" value="1"/>
</dbReference>
<reference evidence="11" key="2">
    <citation type="journal article" date="2019" name="Int. J. Syst. Evol. Microbiol.">
        <title>Gordonibacter faecihominis is a later heterotypic synonym of Gordonibacter urolithinfaciens.</title>
        <authorList>
            <person name="Danylec N."/>
            <person name="Stoll D.A."/>
            <person name="Huch M."/>
        </authorList>
    </citation>
    <scope>NUCLEOTIDE SEQUENCE</scope>
    <source>
        <strain evidence="11">DSM 27213</strain>
    </source>
</reference>
<evidence type="ECO:0000256" key="6">
    <source>
        <dbReference type="ARBA" id="ARBA00023014"/>
    </source>
</evidence>
<keyword evidence="8" id="KW-0472">Membrane</keyword>
<dbReference type="GO" id="GO:0046872">
    <property type="term" value="F:metal ion binding"/>
    <property type="evidence" value="ECO:0007669"/>
    <property type="project" value="UniProtKB-KW"/>
</dbReference>